<gene>
    <name evidence="1" type="ORF">RhiirA4_454718</name>
</gene>
<evidence type="ECO:0000313" key="2">
    <source>
        <dbReference type="Proteomes" id="UP000234323"/>
    </source>
</evidence>
<dbReference type="VEuPathDB" id="FungiDB:FUN_014679"/>
<keyword evidence="2" id="KW-1185">Reference proteome</keyword>
<organism evidence="1 2">
    <name type="scientific">Rhizophagus irregularis</name>
    <dbReference type="NCBI Taxonomy" id="588596"/>
    <lineage>
        <taxon>Eukaryota</taxon>
        <taxon>Fungi</taxon>
        <taxon>Fungi incertae sedis</taxon>
        <taxon>Mucoromycota</taxon>
        <taxon>Glomeromycotina</taxon>
        <taxon>Glomeromycetes</taxon>
        <taxon>Glomerales</taxon>
        <taxon>Glomeraceae</taxon>
        <taxon>Rhizophagus</taxon>
    </lineage>
</organism>
<dbReference type="VEuPathDB" id="FungiDB:RhiirA1_401046"/>
<dbReference type="EMBL" id="LLXI01000135">
    <property type="protein sequence ID" value="PKY41188.1"/>
    <property type="molecule type" value="Genomic_DNA"/>
</dbReference>
<name>A0A2I1G3I1_9GLOM</name>
<dbReference type="OrthoDB" id="10646997at2759"/>
<evidence type="ECO:0000313" key="1">
    <source>
        <dbReference type="EMBL" id="PKY41188.1"/>
    </source>
</evidence>
<protein>
    <submittedName>
        <fullName evidence="1">Uncharacterized protein</fullName>
    </submittedName>
</protein>
<reference evidence="1 2" key="1">
    <citation type="submission" date="2015-10" db="EMBL/GenBank/DDBJ databases">
        <title>Genome analyses suggest a sexual origin of heterokaryosis in a supposedly ancient asexual fungus.</title>
        <authorList>
            <person name="Ropars J."/>
            <person name="Sedzielewska K."/>
            <person name="Noel J."/>
            <person name="Charron P."/>
            <person name="Farinelli L."/>
            <person name="Marton T."/>
            <person name="Kruger M."/>
            <person name="Pelin A."/>
            <person name="Brachmann A."/>
            <person name="Corradi N."/>
        </authorList>
    </citation>
    <scope>NUCLEOTIDE SEQUENCE [LARGE SCALE GENOMIC DNA]</scope>
    <source>
        <strain evidence="1 2">A4</strain>
    </source>
</reference>
<dbReference type="Proteomes" id="UP000234323">
    <property type="component" value="Unassembled WGS sequence"/>
</dbReference>
<accession>A0A2I1G3I1</accession>
<sequence>MSNIEDSVGTTFEEDFLKFISDNGDLFLQDIAIQLGQFVENGFLKKLFDKGSQTMDKAALLVSMFGESWDNFTTCAYSQYGDMGDSESECPFANDDYPSTSLLTLKITLKPVRDTVDKQVKNQSITANPVVNTSVKTPQFLGAKFTTPEVTHILTGYKEVDDEQEQVRDIIVYDIPYTWDVEKILGELTLWAKL</sequence>
<dbReference type="AlphaFoldDB" id="A0A2I1G3I1"/>
<proteinExistence type="predicted"/>
<comment type="caution">
    <text evidence="1">The sequence shown here is derived from an EMBL/GenBank/DDBJ whole genome shotgun (WGS) entry which is preliminary data.</text>
</comment>